<protein>
    <recommendedName>
        <fullName evidence="4">Dockerin type I repeat protein</fullName>
    </recommendedName>
</protein>
<evidence type="ECO:0000256" key="1">
    <source>
        <dbReference type="SAM" id="MobiDB-lite"/>
    </source>
</evidence>
<reference evidence="2 3" key="1">
    <citation type="submission" date="2019-02" db="EMBL/GenBank/DDBJ databases">
        <title>Planctomycetal bacteria perform biofilm scaping via a novel small molecule.</title>
        <authorList>
            <person name="Jeske O."/>
            <person name="Boedeker C."/>
            <person name="Wiegand S."/>
            <person name="Breitling P."/>
            <person name="Kallscheuer N."/>
            <person name="Jogler M."/>
            <person name="Rohde M."/>
            <person name="Petersen J."/>
            <person name="Medema M.H."/>
            <person name="Surup F."/>
            <person name="Jogler C."/>
        </authorList>
    </citation>
    <scope>NUCLEOTIDE SEQUENCE [LARGE SCALE GENOMIC DNA]</scope>
    <source>
        <strain evidence="2 3">Mal15</strain>
    </source>
</reference>
<evidence type="ECO:0008006" key="4">
    <source>
        <dbReference type="Google" id="ProtNLM"/>
    </source>
</evidence>
<dbReference type="GO" id="GO:0004553">
    <property type="term" value="F:hydrolase activity, hydrolyzing O-glycosyl compounds"/>
    <property type="evidence" value="ECO:0007669"/>
    <property type="project" value="InterPro"/>
</dbReference>
<organism evidence="2 3">
    <name type="scientific">Stieleria maiorica</name>
    <dbReference type="NCBI Taxonomy" id="2795974"/>
    <lineage>
        <taxon>Bacteria</taxon>
        <taxon>Pseudomonadati</taxon>
        <taxon>Planctomycetota</taxon>
        <taxon>Planctomycetia</taxon>
        <taxon>Pirellulales</taxon>
        <taxon>Pirellulaceae</taxon>
        <taxon>Stieleria</taxon>
    </lineage>
</organism>
<dbReference type="KEGG" id="smam:Mal15_40980"/>
<dbReference type="Pfam" id="PF00404">
    <property type="entry name" value="Dockerin_1"/>
    <property type="match status" value="1"/>
</dbReference>
<dbReference type="AlphaFoldDB" id="A0A5B9MHP8"/>
<dbReference type="RefSeq" id="WP_147869337.1">
    <property type="nucleotide sequence ID" value="NZ_CP036264.1"/>
</dbReference>
<feature type="region of interest" description="Disordered" evidence="1">
    <location>
        <begin position="254"/>
        <end position="274"/>
    </location>
</feature>
<keyword evidence="3" id="KW-1185">Reference proteome</keyword>
<dbReference type="EMBL" id="CP036264">
    <property type="protein sequence ID" value="QEG00030.1"/>
    <property type="molecule type" value="Genomic_DNA"/>
</dbReference>
<proteinExistence type="predicted"/>
<dbReference type="InterPro" id="IPR002105">
    <property type="entry name" value="Dockerin_1_rpt"/>
</dbReference>
<accession>A0A5B9MHP8</accession>
<sequence length="1017" mass="108544">MNSRRFLLESLELRQLLAGDVCLASDPIERIAEGESASPAIARVATSGFSATADTLATALPAAAIHPPFILPAFGSDLLAEDANLVAAVRNDALAGVSEGNRSPTLHLFDRQDDDTLVESAAIALQFSPTHVVLTDRLVIAIGSSPDADSTGTQGPRTVLLVVSRDDLADRSTISLDGGLAGIAHHDDRLFVSTYQPPGFPPQLFLPPLPVTATVFDVSGDSISRIASGELPHAITDNAIAGDDLLVVEQIPQTETSGENAPEGTTASSGTPVDSPQHLVRYRIVDDAIVKIATLQLTADSNLQTRISKDGQTAVVFGQHQRLLFPAVVDGPQAGFSVALIDLSDDQPQLFQAVALATRNSQVKVEIGERAVVVADGRNSLLVVDTDQSIDIDAQSRVTRIELPGIPNQTFPGITGVTELSPDRFAIVRQSYTTTSEGDETVARRQAELLTLSLNDHTVLAQEIPSNAVLAVFSPSSAIPTLVGLGPELVAHQAEQIVIGDLDDSGHFNLRASIGLPHVLEIDVDDHRLLLRQIDQLIQYRWDNLDHAIVTPLGEPLPPPSAVDDIIRRNSDARDRYLDVLTNDQVINALGDVRIAELIDAPAGVEIATGGNVLRLTDEALGSEGTFEFQYVLQQGSQRASATVTLTLFRFDDADVRRAVERIVVRTAEDLGVSASEVRVSSQRRFTDIPMPVHHSDRIDNPLGGQFGVVVDVAVGDQLYRYAANFEGDVAQLSSQPLDQVMQLSLKATDVEGNTIESVRTGDEFFLEVSAQDLREFGFGVFAVAFDLPLPINQLELTGEVVLLGKFDDFGDPVTAAGIDEFHALEAMIEHPGTDTQGVVRFGVRAIAGGEVTLALNPAESRGAELLLRGRDDEVSPLEVVFGSLTINIDGIQPTDTDASGAVTPSDALRVINFLGIYGAVDVDDLPALADAAEGEDTELHLRSMRRLDTNADGLISARDALNVINDLARLFSRDDDAAEGESVAAIRSVDAAFAGNVLAGDFLSDDDDDDRFPGRG</sequence>
<dbReference type="Proteomes" id="UP000321353">
    <property type="component" value="Chromosome"/>
</dbReference>
<evidence type="ECO:0000313" key="2">
    <source>
        <dbReference type="EMBL" id="QEG00030.1"/>
    </source>
</evidence>
<name>A0A5B9MHP8_9BACT</name>
<dbReference type="GO" id="GO:0000272">
    <property type="term" value="P:polysaccharide catabolic process"/>
    <property type="evidence" value="ECO:0007669"/>
    <property type="project" value="InterPro"/>
</dbReference>
<evidence type="ECO:0000313" key="3">
    <source>
        <dbReference type="Proteomes" id="UP000321353"/>
    </source>
</evidence>
<gene>
    <name evidence="2" type="ORF">Mal15_40980</name>
</gene>